<name>A0A6S6UIV7_9BACT</name>
<feature type="transmembrane region" description="Helical" evidence="2">
    <location>
        <begin position="12"/>
        <end position="32"/>
    </location>
</feature>
<dbReference type="EMBL" id="CACVAQ010000435">
    <property type="protein sequence ID" value="CAA6828672.1"/>
    <property type="molecule type" value="Genomic_DNA"/>
</dbReference>
<gene>
    <name evidence="3" type="ORF">HELGO_WM55690</name>
</gene>
<keyword evidence="2" id="KW-0812">Transmembrane</keyword>
<accession>A0A6S6UIV7</accession>
<protein>
    <submittedName>
        <fullName evidence="3">Uncharacterized protein</fullName>
    </submittedName>
</protein>
<reference evidence="3" key="1">
    <citation type="submission" date="2020-01" db="EMBL/GenBank/DDBJ databases">
        <authorList>
            <person name="Meier V. D."/>
            <person name="Meier V D."/>
        </authorList>
    </citation>
    <scope>NUCLEOTIDE SEQUENCE</scope>
    <source>
        <strain evidence="3">HLG_WM_MAG_10</strain>
    </source>
</reference>
<evidence type="ECO:0000313" key="3">
    <source>
        <dbReference type="EMBL" id="CAA6828672.1"/>
    </source>
</evidence>
<keyword evidence="2" id="KW-1133">Transmembrane helix</keyword>
<evidence type="ECO:0000256" key="1">
    <source>
        <dbReference type="SAM" id="MobiDB-lite"/>
    </source>
</evidence>
<dbReference type="AlphaFoldDB" id="A0A6S6UIV7"/>
<evidence type="ECO:0000256" key="2">
    <source>
        <dbReference type="SAM" id="Phobius"/>
    </source>
</evidence>
<proteinExistence type="predicted"/>
<feature type="region of interest" description="Disordered" evidence="1">
    <location>
        <begin position="36"/>
        <end position="55"/>
    </location>
</feature>
<sequence>MDQPQSQKFKVPLLIFVLVLVLGGGGFAIWMVTKKEDEETTTQTPEGAKTLAGGRTDASSLYTDEELAFSGLVNEDAPNKTPEYEAVLKDSKEGQKLIEDRMRKIQLNKKDADFIRAKHSVGRTLVGNKLFSTKANRAIDKMFALVDGTTGGNYKTYPVYGKYETEAAPLRADIKNFLSKDGQGYNLTSVRHGGNAWWFGSVGLNLMYGSNHAHVHTADKLWWYKGGKEGREGLDFFKLVNGHNVEDRTLVDKKRNGKGVFAAWGMYNFVKEWRSAMDFFDKVTKEEAITALEREGLIKRF</sequence>
<organism evidence="3">
    <name type="scientific">uncultured Aureispira sp</name>
    <dbReference type="NCBI Taxonomy" id="1331704"/>
    <lineage>
        <taxon>Bacteria</taxon>
        <taxon>Pseudomonadati</taxon>
        <taxon>Bacteroidota</taxon>
        <taxon>Saprospiria</taxon>
        <taxon>Saprospirales</taxon>
        <taxon>Saprospiraceae</taxon>
        <taxon>Aureispira</taxon>
        <taxon>environmental samples</taxon>
    </lineage>
</organism>
<keyword evidence="2" id="KW-0472">Membrane</keyword>